<proteinExistence type="predicted"/>
<sequence length="264" mass="30270">MELHLVFLMVEERELTAELIDELREKKKQLYLALAESIMNSMLSCYKRASRHTGKDALKRMRHELHRHVRKEDIFQKAMDDMLKRLNELKEHIVKKLKSKIIKSIEISLKTPNSLDCLDVTEDYNNVKECFAAVQSGMSGKGCKQVQTMKTPAFNVPGPSSMPDKSTPLNSKCNNPTDAVQKKIPDAVKKKLSHVEIVKKNRIKLIQRVTNVTIIADELLQDEKIQYEMYEQIQTIPVTGDKMRLLLERVIKGGENVTSAFCDC</sequence>
<keyword evidence="2" id="KW-1185">Reference proteome</keyword>
<dbReference type="EMBL" id="CM055756">
    <property type="protein sequence ID" value="KAJ7989337.1"/>
    <property type="molecule type" value="Genomic_DNA"/>
</dbReference>
<dbReference type="Proteomes" id="UP001157502">
    <property type="component" value="Chromosome 29"/>
</dbReference>
<organism evidence="1 2">
    <name type="scientific">Dallia pectoralis</name>
    <name type="common">Alaska blackfish</name>
    <dbReference type="NCBI Taxonomy" id="75939"/>
    <lineage>
        <taxon>Eukaryota</taxon>
        <taxon>Metazoa</taxon>
        <taxon>Chordata</taxon>
        <taxon>Craniata</taxon>
        <taxon>Vertebrata</taxon>
        <taxon>Euteleostomi</taxon>
        <taxon>Actinopterygii</taxon>
        <taxon>Neopterygii</taxon>
        <taxon>Teleostei</taxon>
        <taxon>Protacanthopterygii</taxon>
        <taxon>Esociformes</taxon>
        <taxon>Umbridae</taxon>
        <taxon>Dallia</taxon>
    </lineage>
</organism>
<comment type="caution">
    <text evidence="1">The sequence shown here is derived from an EMBL/GenBank/DDBJ whole genome shotgun (WGS) entry which is preliminary data.</text>
</comment>
<gene>
    <name evidence="1" type="ORF">DPEC_G00303490</name>
</gene>
<name>A0ACC2FDB8_DALPE</name>
<accession>A0ACC2FDB8</accession>
<evidence type="ECO:0000313" key="1">
    <source>
        <dbReference type="EMBL" id="KAJ7989337.1"/>
    </source>
</evidence>
<protein>
    <submittedName>
        <fullName evidence="1">Uncharacterized protein</fullName>
    </submittedName>
</protein>
<evidence type="ECO:0000313" key="2">
    <source>
        <dbReference type="Proteomes" id="UP001157502"/>
    </source>
</evidence>
<reference evidence="1" key="1">
    <citation type="submission" date="2021-05" db="EMBL/GenBank/DDBJ databases">
        <authorList>
            <person name="Pan Q."/>
            <person name="Jouanno E."/>
            <person name="Zahm M."/>
            <person name="Klopp C."/>
            <person name="Cabau C."/>
            <person name="Louis A."/>
            <person name="Berthelot C."/>
            <person name="Parey E."/>
            <person name="Roest Crollius H."/>
            <person name="Montfort J."/>
            <person name="Robinson-Rechavi M."/>
            <person name="Bouchez O."/>
            <person name="Lampietro C."/>
            <person name="Lopez Roques C."/>
            <person name="Donnadieu C."/>
            <person name="Postlethwait J."/>
            <person name="Bobe J."/>
            <person name="Dillon D."/>
            <person name="Chandos A."/>
            <person name="von Hippel F."/>
            <person name="Guiguen Y."/>
        </authorList>
    </citation>
    <scope>NUCLEOTIDE SEQUENCE</scope>
    <source>
        <strain evidence="1">YG-Jan2019</strain>
    </source>
</reference>